<dbReference type="PANTHER" id="PTHR38467">
    <property type="match status" value="1"/>
</dbReference>
<sequence length="299" mass="33912">MFTDLFNSKPNYNTIIYAESGAGKYVLGNEIIRSYLSVGTKIWAINAGESYEKLSSSFHGNFIAFSQHDDISVNPFTMINENDPDAFNEALEPLTKLIAAMTFGNDVMSDYQYKAIEKILIDIWHDKQSSMLIDDVAEACLSDEDSRICDIGRQLYSFTSNGQYGKYFDKPHNVTFRGNFNILQLGGLSENYALQSVIFYLLVVQIQQEIFKECKKNRTVKNIILIDEAWQLLGNNPTVTEFMGLTARRARKYNTALIIITKSIIDLDVSSVGCTIAKNAANSFYIRKNRQFLIQKKSI</sequence>
<evidence type="ECO:0000259" key="1">
    <source>
        <dbReference type="Pfam" id="PF19044"/>
    </source>
</evidence>
<reference evidence="2 3" key="1">
    <citation type="submission" date="2020-06" db="EMBL/GenBank/DDBJ databases">
        <title>Photobacterium damselae subsp. damselae comparative genomics.</title>
        <authorList>
            <person name="Osorio C.R."/>
        </authorList>
    </citation>
    <scope>NUCLEOTIDE SEQUENCE [LARGE SCALE GENOMIC DNA]</scope>
    <source>
        <strain evidence="2 3">TW250/03</strain>
    </source>
</reference>
<dbReference type="InterPro" id="IPR027417">
    <property type="entry name" value="P-loop_NTPase"/>
</dbReference>
<feature type="domain" description="TraG P-loop" evidence="1">
    <location>
        <begin position="11"/>
        <end position="120"/>
    </location>
</feature>
<protein>
    <submittedName>
        <fullName evidence="2">ATP-binding protein</fullName>
    </submittedName>
</protein>
<keyword evidence="2" id="KW-0067">ATP-binding</keyword>
<dbReference type="EMBL" id="JABXOR010000670">
    <property type="protein sequence ID" value="NVP00688.1"/>
    <property type="molecule type" value="Genomic_DNA"/>
</dbReference>
<name>A0A850QWB9_PHODD</name>
<dbReference type="Pfam" id="PF19044">
    <property type="entry name" value="P-loop_TraG"/>
    <property type="match status" value="2"/>
</dbReference>
<dbReference type="Gene3D" id="1.10.8.730">
    <property type="match status" value="1"/>
</dbReference>
<feature type="domain" description="TraG P-loop" evidence="1">
    <location>
        <begin position="158"/>
        <end position="272"/>
    </location>
</feature>
<comment type="caution">
    <text evidence="2">The sequence shown here is derived from an EMBL/GenBank/DDBJ whole genome shotgun (WGS) entry which is preliminary data.</text>
</comment>
<dbReference type="GO" id="GO:0005524">
    <property type="term" value="F:ATP binding"/>
    <property type="evidence" value="ECO:0007669"/>
    <property type="project" value="UniProtKB-KW"/>
</dbReference>
<dbReference type="AlphaFoldDB" id="A0A850QWB9"/>
<dbReference type="PANTHER" id="PTHR38467:SF1">
    <property type="entry name" value="CONJUGATIVE TRANSFER: ASSEMBLY"/>
    <property type="match status" value="1"/>
</dbReference>
<dbReference type="Proteomes" id="UP000533429">
    <property type="component" value="Unassembled WGS sequence"/>
</dbReference>
<dbReference type="InterPro" id="IPR053155">
    <property type="entry name" value="F-pilin_assembly_TraC"/>
</dbReference>
<dbReference type="SUPFAM" id="SSF52540">
    <property type="entry name" value="P-loop containing nucleoside triphosphate hydrolases"/>
    <property type="match status" value="1"/>
</dbReference>
<gene>
    <name evidence="2" type="ORF">HWA77_10740</name>
</gene>
<organism evidence="2 3">
    <name type="scientific">Photobacterium damselae subsp. damselae</name>
    <name type="common">Listonella damsela</name>
    <dbReference type="NCBI Taxonomy" id="85581"/>
    <lineage>
        <taxon>Bacteria</taxon>
        <taxon>Pseudomonadati</taxon>
        <taxon>Pseudomonadota</taxon>
        <taxon>Gammaproteobacteria</taxon>
        <taxon>Vibrionales</taxon>
        <taxon>Vibrionaceae</taxon>
        <taxon>Photobacterium</taxon>
    </lineage>
</organism>
<dbReference type="InterPro" id="IPR043964">
    <property type="entry name" value="P-loop_TraG"/>
</dbReference>
<dbReference type="Gene3D" id="3.40.50.300">
    <property type="entry name" value="P-loop containing nucleotide triphosphate hydrolases"/>
    <property type="match status" value="1"/>
</dbReference>
<accession>A0A850QWB9</accession>
<evidence type="ECO:0000313" key="2">
    <source>
        <dbReference type="EMBL" id="NVP00688.1"/>
    </source>
</evidence>
<evidence type="ECO:0000313" key="3">
    <source>
        <dbReference type="Proteomes" id="UP000533429"/>
    </source>
</evidence>
<proteinExistence type="predicted"/>
<keyword evidence="2" id="KW-0547">Nucleotide-binding</keyword>